<keyword evidence="2" id="KW-0472">Membrane</keyword>
<feature type="region of interest" description="Disordered" evidence="1">
    <location>
        <begin position="290"/>
        <end position="331"/>
    </location>
</feature>
<feature type="transmembrane region" description="Helical" evidence="2">
    <location>
        <begin position="158"/>
        <end position="180"/>
    </location>
</feature>
<sequence length="331" mass="36583">MSAGTPAQLIWGPMLIGTFLNVLLYGVSVTQMYMYYSGYKKDKPWMRAFIIFLFLADTVNTAFDMQMCYDALVNHFGDQTFILAATWVFAADPVMTGMIGMSVQLFFSWRIKVLTGSIWAALFVGFFGVVQFLAGLATSIAVGIIPHFLDFQIFKPAVVVWLAGSAFCDSMITVVLVTYLRRNKTGFVVTDGVVDKIIRLTVQTGAITSAVAIIDLVLFLANPAGLHLAFNIPLSKLYTNSLLSSLNARGGWAYNSSSRPDPQNHSVSLQQRRRDVVNFEASTVRPEVYVNVESHEMTDQNGSDQKGRSFMDPESLDSKEDSLSMGRPTVV</sequence>
<feature type="domain" description="DUF6534" evidence="3">
    <location>
        <begin position="165"/>
        <end position="249"/>
    </location>
</feature>
<dbReference type="PANTHER" id="PTHR40465">
    <property type="entry name" value="CHROMOSOME 1, WHOLE GENOME SHOTGUN SEQUENCE"/>
    <property type="match status" value="1"/>
</dbReference>
<keyword evidence="2" id="KW-0812">Transmembrane</keyword>
<feature type="compositionally biased region" description="Basic and acidic residues" evidence="1">
    <location>
        <begin position="305"/>
        <end position="322"/>
    </location>
</feature>
<proteinExistence type="predicted"/>
<name>R7RYZ8_STEHR</name>
<dbReference type="KEGG" id="shs:STEHIDRAFT_126138"/>
<protein>
    <recommendedName>
        <fullName evidence="3">DUF6534 domain-containing protein</fullName>
    </recommendedName>
</protein>
<dbReference type="OrthoDB" id="3183258at2759"/>
<evidence type="ECO:0000313" key="5">
    <source>
        <dbReference type="Proteomes" id="UP000053927"/>
    </source>
</evidence>
<feature type="transmembrane region" description="Helical" evidence="2">
    <location>
        <begin position="83"/>
        <end position="107"/>
    </location>
</feature>
<feature type="transmembrane region" description="Helical" evidence="2">
    <location>
        <begin position="45"/>
        <end position="63"/>
    </location>
</feature>
<dbReference type="Pfam" id="PF20152">
    <property type="entry name" value="DUF6534"/>
    <property type="match status" value="1"/>
</dbReference>
<evidence type="ECO:0000313" key="4">
    <source>
        <dbReference type="EMBL" id="EIM80145.1"/>
    </source>
</evidence>
<dbReference type="OMA" id="LMHSKIM"/>
<keyword evidence="2" id="KW-1133">Transmembrane helix</keyword>
<gene>
    <name evidence="4" type="ORF">STEHIDRAFT_126138</name>
</gene>
<reference evidence="5" key="1">
    <citation type="journal article" date="2012" name="Science">
        <title>The Paleozoic origin of enzymatic lignin decomposition reconstructed from 31 fungal genomes.</title>
        <authorList>
            <person name="Floudas D."/>
            <person name="Binder M."/>
            <person name="Riley R."/>
            <person name="Barry K."/>
            <person name="Blanchette R.A."/>
            <person name="Henrissat B."/>
            <person name="Martinez A.T."/>
            <person name="Otillar R."/>
            <person name="Spatafora J.W."/>
            <person name="Yadav J.S."/>
            <person name="Aerts A."/>
            <person name="Benoit I."/>
            <person name="Boyd A."/>
            <person name="Carlson A."/>
            <person name="Copeland A."/>
            <person name="Coutinho P.M."/>
            <person name="de Vries R.P."/>
            <person name="Ferreira P."/>
            <person name="Findley K."/>
            <person name="Foster B."/>
            <person name="Gaskell J."/>
            <person name="Glotzer D."/>
            <person name="Gorecki P."/>
            <person name="Heitman J."/>
            <person name="Hesse C."/>
            <person name="Hori C."/>
            <person name="Igarashi K."/>
            <person name="Jurgens J.A."/>
            <person name="Kallen N."/>
            <person name="Kersten P."/>
            <person name="Kohler A."/>
            <person name="Kuees U."/>
            <person name="Kumar T.K.A."/>
            <person name="Kuo A."/>
            <person name="LaButti K."/>
            <person name="Larrondo L.F."/>
            <person name="Lindquist E."/>
            <person name="Ling A."/>
            <person name="Lombard V."/>
            <person name="Lucas S."/>
            <person name="Lundell T."/>
            <person name="Martin R."/>
            <person name="McLaughlin D.J."/>
            <person name="Morgenstern I."/>
            <person name="Morin E."/>
            <person name="Murat C."/>
            <person name="Nagy L.G."/>
            <person name="Nolan M."/>
            <person name="Ohm R.A."/>
            <person name="Patyshakuliyeva A."/>
            <person name="Rokas A."/>
            <person name="Ruiz-Duenas F.J."/>
            <person name="Sabat G."/>
            <person name="Salamov A."/>
            <person name="Samejima M."/>
            <person name="Schmutz J."/>
            <person name="Slot J.C."/>
            <person name="St John F."/>
            <person name="Stenlid J."/>
            <person name="Sun H."/>
            <person name="Sun S."/>
            <person name="Syed K."/>
            <person name="Tsang A."/>
            <person name="Wiebenga A."/>
            <person name="Young D."/>
            <person name="Pisabarro A."/>
            <person name="Eastwood D.C."/>
            <person name="Martin F."/>
            <person name="Cullen D."/>
            <person name="Grigoriev I.V."/>
            <person name="Hibbett D.S."/>
        </authorList>
    </citation>
    <scope>NUCLEOTIDE SEQUENCE [LARGE SCALE GENOMIC DNA]</scope>
    <source>
        <strain evidence="5">FP-91666</strain>
    </source>
</reference>
<evidence type="ECO:0000256" key="2">
    <source>
        <dbReference type="SAM" id="Phobius"/>
    </source>
</evidence>
<dbReference type="RefSeq" id="XP_007310757.1">
    <property type="nucleotide sequence ID" value="XM_007310695.1"/>
</dbReference>
<accession>R7RYZ8</accession>
<dbReference type="InterPro" id="IPR045339">
    <property type="entry name" value="DUF6534"/>
</dbReference>
<feature type="transmembrane region" description="Helical" evidence="2">
    <location>
        <begin position="12"/>
        <end position="33"/>
    </location>
</feature>
<dbReference type="PANTHER" id="PTHR40465:SF1">
    <property type="entry name" value="DUF6534 DOMAIN-CONTAINING PROTEIN"/>
    <property type="match status" value="1"/>
</dbReference>
<dbReference type="AlphaFoldDB" id="R7RYZ8"/>
<feature type="transmembrane region" description="Helical" evidence="2">
    <location>
        <begin position="119"/>
        <end position="146"/>
    </location>
</feature>
<organism evidence="4 5">
    <name type="scientific">Stereum hirsutum (strain FP-91666)</name>
    <name type="common">White-rot fungus</name>
    <dbReference type="NCBI Taxonomy" id="721885"/>
    <lineage>
        <taxon>Eukaryota</taxon>
        <taxon>Fungi</taxon>
        <taxon>Dikarya</taxon>
        <taxon>Basidiomycota</taxon>
        <taxon>Agaricomycotina</taxon>
        <taxon>Agaricomycetes</taxon>
        <taxon>Russulales</taxon>
        <taxon>Stereaceae</taxon>
        <taxon>Stereum</taxon>
    </lineage>
</organism>
<evidence type="ECO:0000259" key="3">
    <source>
        <dbReference type="Pfam" id="PF20152"/>
    </source>
</evidence>
<dbReference type="Proteomes" id="UP000053927">
    <property type="component" value="Unassembled WGS sequence"/>
</dbReference>
<evidence type="ECO:0000256" key="1">
    <source>
        <dbReference type="SAM" id="MobiDB-lite"/>
    </source>
</evidence>
<feature type="transmembrane region" description="Helical" evidence="2">
    <location>
        <begin position="200"/>
        <end position="221"/>
    </location>
</feature>
<dbReference type="GeneID" id="18797714"/>
<keyword evidence="5" id="KW-1185">Reference proteome</keyword>
<dbReference type="EMBL" id="JH687399">
    <property type="protein sequence ID" value="EIM80145.1"/>
    <property type="molecule type" value="Genomic_DNA"/>
</dbReference>
<dbReference type="eggNOG" id="ENOG502S3SS">
    <property type="taxonomic scope" value="Eukaryota"/>
</dbReference>